<keyword evidence="3" id="KW-0812">Transmembrane</keyword>
<keyword evidence="10" id="KW-1015">Disulfide bond</keyword>
<keyword evidence="2" id="KW-0813">Transport</keyword>
<evidence type="ECO:0000256" key="3">
    <source>
        <dbReference type="ARBA" id="ARBA00022692"/>
    </source>
</evidence>
<dbReference type="PROSITE" id="PS51485">
    <property type="entry name" value="PHYTOCYANIN"/>
    <property type="match status" value="1"/>
</dbReference>
<dbReference type="SUPFAM" id="SSF49503">
    <property type="entry name" value="Cupredoxins"/>
    <property type="match status" value="1"/>
</dbReference>
<evidence type="ECO:0000256" key="9">
    <source>
        <dbReference type="ARBA" id="ARBA00023136"/>
    </source>
</evidence>
<feature type="chain" id="PRO_5018281802" evidence="12">
    <location>
        <begin position="27"/>
        <end position="180"/>
    </location>
</feature>
<dbReference type="AlphaFoldDB" id="A0A3L6TTB3"/>
<evidence type="ECO:0000256" key="12">
    <source>
        <dbReference type="SAM" id="SignalP"/>
    </source>
</evidence>
<keyword evidence="4" id="KW-0479">Metal-binding</keyword>
<keyword evidence="7" id="KW-1133">Transmembrane helix</keyword>
<dbReference type="InterPro" id="IPR039391">
    <property type="entry name" value="Phytocyanin-like"/>
</dbReference>
<evidence type="ECO:0000256" key="6">
    <source>
        <dbReference type="ARBA" id="ARBA00022982"/>
    </source>
</evidence>
<dbReference type="GO" id="GO:0009055">
    <property type="term" value="F:electron transfer activity"/>
    <property type="evidence" value="ECO:0007669"/>
    <property type="project" value="InterPro"/>
</dbReference>
<dbReference type="Proteomes" id="UP000275267">
    <property type="component" value="Unassembled WGS sequence"/>
</dbReference>
<dbReference type="Gene3D" id="2.60.40.420">
    <property type="entry name" value="Cupredoxins - blue copper proteins"/>
    <property type="match status" value="1"/>
</dbReference>
<feature type="signal peptide" evidence="12">
    <location>
        <begin position="1"/>
        <end position="26"/>
    </location>
</feature>
<dbReference type="GO" id="GO:0005886">
    <property type="term" value="C:plasma membrane"/>
    <property type="evidence" value="ECO:0007669"/>
    <property type="project" value="TreeGrafter"/>
</dbReference>
<dbReference type="GO" id="GO:0046872">
    <property type="term" value="F:metal ion binding"/>
    <property type="evidence" value="ECO:0007669"/>
    <property type="project" value="UniProtKB-KW"/>
</dbReference>
<dbReference type="CDD" id="cd04216">
    <property type="entry name" value="Phytocyanin"/>
    <property type="match status" value="1"/>
</dbReference>
<sequence>MASKQMLAAAAVSAIAVVLLPALASATDHVVGDGHGWTLGFDYAAWAESKQFTVGDTLAFKYSKSSHNVAELSGPDFKACNKAAATSVWSSGEDRVTLDKPGRRWFICAVGEHCRLGMKLNVTVLPGTPAPLTAPAPAPSDPRSRRFLSRSFRSFRYAILIERHGVMIVGPWTCVLVFNT</sequence>
<keyword evidence="9" id="KW-0472">Membrane</keyword>
<dbReference type="FunFam" id="2.60.40.420:FF:000067">
    <property type="entry name" value="Cupredoxin superfamily protein"/>
    <property type="match status" value="1"/>
</dbReference>
<dbReference type="STRING" id="4540.A0A3L6TTB3"/>
<dbReference type="PANTHER" id="PTHR33021">
    <property type="entry name" value="BLUE COPPER PROTEIN"/>
    <property type="match status" value="1"/>
</dbReference>
<proteinExistence type="predicted"/>
<comment type="subcellular location">
    <subcellularLocation>
        <location evidence="1">Membrane</location>
        <topology evidence="1">Single-pass type I membrane protein</topology>
    </subcellularLocation>
</comment>
<evidence type="ECO:0000256" key="11">
    <source>
        <dbReference type="ARBA" id="ARBA00023180"/>
    </source>
</evidence>
<comment type="caution">
    <text evidence="14">The sequence shown here is derived from an EMBL/GenBank/DDBJ whole genome shotgun (WGS) entry which is preliminary data.</text>
</comment>
<evidence type="ECO:0000256" key="10">
    <source>
        <dbReference type="ARBA" id="ARBA00023157"/>
    </source>
</evidence>
<dbReference type="OrthoDB" id="687943at2759"/>
<reference evidence="15" key="1">
    <citation type="journal article" date="2019" name="Nat. Commun.">
        <title>The genome of broomcorn millet.</title>
        <authorList>
            <person name="Zou C."/>
            <person name="Miki D."/>
            <person name="Li D."/>
            <person name="Tang Q."/>
            <person name="Xiao L."/>
            <person name="Rajput S."/>
            <person name="Deng P."/>
            <person name="Jia W."/>
            <person name="Huang R."/>
            <person name="Zhang M."/>
            <person name="Sun Y."/>
            <person name="Hu J."/>
            <person name="Fu X."/>
            <person name="Schnable P.S."/>
            <person name="Li F."/>
            <person name="Zhang H."/>
            <person name="Feng B."/>
            <person name="Zhu X."/>
            <person name="Liu R."/>
            <person name="Schnable J.C."/>
            <person name="Zhu J.-K."/>
            <person name="Zhang H."/>
        </authorList>
    </citation>
    <scope>NUCLEOTIDE SEQUENCE [LARGE SCALE GENOMIC DNA]</scope>
</reference>
<dbReference type="PANTHER" id="PTHR33021:SF408">
    <property type="entry name" value="PHYTOCYANIN DOMAIN-CONTAINING PROTEIN"/>
    <property type="match status" value="1"/>
</dbReference>
<evidence type="ECO:0000256" key="2">
    <source>
        <dbReference type="ARBA" id="ARBA00022448"/>
    </source>
</evidence>
<dbReference type="GO" id="GO:0009610">
    <property type="term" value="P:response to symbiotic fungus"/>
    <property type="evidence" value="ECO:0007669"/>
    <property type="project" value="UniProtKB-ARBA"/>
</dbReference>
<evidence type="ECO:0000256" key="4">
    <source>
        <dbReference type="ARBA" id="ARBA00022723"/>
    </source>
</evidence>
<dbReference type="EMBL" id="PQIB02000001">
    <property type="protein sequence ID" value="RLN43523.1"/>
    <property type="molecule type" value="Genomic_DNA"/>
</dbReference>
<evidence type="ECO:0000256" key="7">
    <source>
        <dbReference type="ARBA" id="ARBA00022989"/>
    </source>
</evidence>
<gene>
    <name evidence="14" type="ORF">C2845_PM01G23990</name>
</gene>
<evidence type="ECO:0000256" key="8">
    <source>
        <dbReference type="ARBA" id="ARBA00023008"/>
    </source>
</evidence>
<keyword evidence="6" id="KW-0249">Electron transport</keyword>
<accession>A0A3L6TTB3</accession>
<feature type="domain" description="Phytocyanin" evidence="13">
    <location>
        <begin position="27"/>
        <end position="126"/>
    </location>
</feature>
<dbReference type="InterPro" id="IPR003245">
    <property type="entry name" value="Phytocyanin_dom"/>
</dbReference>
<keyword evidence="11" id="KW-0325">Glycoprotein</keyword>
<protein>
    <submittedName>
        <fullName evidence="14">Mavicyanin-like</fullName>
    </submittedName>
</protein>
<evidence type="ECO:0000313" key="14">
    <source>
        <dbReference type="EMBL" id="RLN43523.1"/>
    </source>
</evidence>
<evidence type="ECO:0000256" key="1">
    <source>
        <dbReference type="ARBA" id="ARBA00004479"/>
    </source>
</evidence>
<keyword evidence="15" id="KW-1185">Reference proteome</keyword>
<organism evidence="14 15">
    <name type="scientific">Panicum miliaceum</name>
    <name type="common">Proso millet</name>
    <name type="synonym">Broomcorn millet</name>
    <dbReference type="NCBI Taxonomy" id="4540"/>
    <lineage>
        <taxon>Eukaryota</taxon>
        <taxon>Viridiplantae</taxon>
        <taxon>Streptophyta</taxon>
        <taxon>Embryophyta</taxon>
        <taxon>Tracheophyta</taxon>
        <taxon>Spermatophyta</taxon>
        <taxon>Magnoliopsida</taxon>
        <taxon>Liliopsida</taxon>
        <taxon>Poales</taxon>
        <taxon>Poaceae</taxon>
        <taxon>PACMAD clade</taxon>
        <taxon>Panicoideae</taxon>
        <taxon>Panicodae</taxon>
        <taxon>Paniceae</taxon>
        <taxon>Panicinae</taxon>
        <taxon>Panicum</taxon>
        <taxon>Panicum sect. Panicum</taxon>
    </lineage>
</organism>
<evidence type="ECO:0000259" key="13">
    <source>
        <dbReference type="PROSITE" id="PS51485"/>
    </source>
</evidence>
<evidence type="ECO:0000313" key="15">
    <source>
        <dbReference type="Proteomes" id="UP000275267"/>
    </source>
</evidence>
<keyword evidence="5 12" id="KW-0732">Signal</keyword>
<keyword evidence="8" id="KW-0186">Copper</keyword>
<dbReference type="InterPro" id="IPR008972">
    <property type="entry name" value="Cupredoxin"/>
</dbReference>
<dbReference type="Pfam" id="PF02298">
    <property type="entry name" value="Cu_bind_like"/>
    <property type="match status" value="1"/>
</dbReference>
<name>A0A3L6TTB3_PANMI</name>
<evidence type="ECO:0000256" key="5">
    <source>
        <dbReference type="ARBA" id="ARBA00022729"/>
    </source>
</evidence>